<dbReference type="eggNOG" id="KOG2566">
    <property type="taxonomic scope" value="Eukaryota"/>
</dbReference>
<evidence type="ECO:0000256" key="1">
    <source>
        <dbReference type="ARBA" id="ARBA00005382"/>
    </source>
</evidence>
<dbReference type="Proteomes" id="UP000013827">
    <property type="component" value="Unassembled WGS sequence"/>
</dbReference>
<sequence>MPFGTAYGYALLLAASSSATAAAAATAGAVPLTITETSPISADGVPRLLARLPGVELLPMRPKKNSKPAPPTTDQITVIINSTTTYQTILGFGGAFTEAAAHNWIRLSPRDRAEVMRLYFAKPSEGGHGYTLGRVPINSCDFSVRPYTFDEVAGDRELEHFDTTVSHDVANGIVPMIQAAQREVAQRGGGALTMFASPWSPPAWMKIPLLPPTGARGPAPSGISIARCLGPWAKYFSLWIDAYQRHGIRIWAVTIQNEPMAAVGWESCLWSANNSAAFVRDHLGPVLAREQPGVLIIGYDHNKDKVAKWAKALYEDPLAAQYVAGVAVHWYGGLKTESLDETHALAPGKFILASEACNCGGVVFEQPDARRWWARAEDLALDILVDLLHWAVGWTDWNLILDITGGPNHAHNLCDANIIADPPNARGHGTLTLQASFYFQGHFSRFIPPGSIR</sequence>
<dbReference type="OMA" id="GLMWNFA"/>
<comment type="similarity">
    <text evidence="1">Belongs to the glycosyl hydrolase 30 family.</text>
</comment>
<evidence type="ECO:0000313" key="6">
    <source>
        <dbReference type="EnsemblProtists" id="EOD18435"/>
    </source>
</evidence>
<feature type="chain" id="PRO_5044229110" description="Glycosyl hydrolase family 30 TIM-barrel domain-containing protein" evidence="4">
    <location>
        <begin position="24"/>
        <end position="453"/>
    </location>
</feature>
<evidence type="ECO:0000256" key="3">
    <source>
        <dbReference type="ARBA" id="ARBA00022801"/>
    </source>
</evidence>
<dbReference type="Pfam" id="PF02055">
    <property type="entry name" value="Glyco_hydro_30"/>
    <property type="match status" value="1"/>
</dbReference>
<keyword evidence="7" id="KW-1185">Reference proteome</keyword>
<dbReference type="GO" id="GO:0016020">
    <property type="term" value="C:membrane"/>
    <property type="evidence" value="ECO:0007669"/>
    <property type="project" value="GOC"/>
</dbReference>
<reference evidence="6" key="2">
    <citation type="submission" date="2024-10" db="UniProtKB">
        <authorList>
            <consortium name="EnsemblProtists"/>
        </authorList>
    </citation>
    <scope>IDENTIFICATION</scope>
</reference>
<accession>A0A0D3J4K0</accession>
<dbReference type="AlphaFoldDB" id="A0A0D3J4K0"/>
<dbReference type="PANTHER" id="PTHR11069">
    <property type="entry name" value="GLUCOSYLCERAMIDASE"/>
    <property type="match status" value="1"/>
</dbReference>
<dbReference type="STRING" id="2903.R1DVB1"/>
<feature type="signal peptide" evidence="4">
    <location>
        <begin position="1"/>
        <end position="23"/>
    </location>
</feature>
<evidence type="ECO:0000256" key="4">
    <source>
        <dbReference type="SAM" id="SignalP"/>
    </source>
</evidence>
<name>A0A0D3J4K0_EMIH1</name>
<evidence type="ECO:0000259" key="5">
    <source>
        <dbReference type="Pfam" id="PF02055"/>
    </source>
</evidence>
<dbReference type="PANTHER" id="PTHR11069:SF23">
    <property type="entry name" value="LYSOSOMAL ACID GLUCOSYLCERAMIDASE"/>
    <property type="match status" value="1"/>
</dbReference>
<protein>
    <recommendedName>
        <fullName evidence="5">Glycosyl hydrolase family 30 TIM-barrel domain-containing protein</fullName>
    </recommendedName>
</protein>
<dbReference type="GO" id="GO:0006680">
    <property type="term" value="P:glucosylceramide catabolic process"/>
    <property type="evidence" value="ECO:0007669"/>
    <property type="project" value="TreeGrafter"/>
</dbReference>
<dbReference type="KEGG" id="ehx:EMIHUDRAFT_61724"/>
<evidence type="ECO:0000256" key="2">
    <source>
        <dbReference type="ARBA" id="ARBA00022729"/>
    </source>
</evidence>
<dbReference type="PaxDb" id="2903-EOD18435"/>
<dbReference type="InterPro" id="IPR001139">
    <property type="entry name" value="Glyco_hydro_30"/>
</dbReference>
<dbReference type="HOGENOM" id="CLU_014379_1_1_1"/>
<keyword evidence="2 4" id="KW-0732">Signal</keyword>
<organism evidence="6 7">
    <name type="scientific">Emiliania huxleyi (strain CCMP1516)</name>
    <dbReference type="NCBI Taxonomy" id="280463"/>
    <lineage>
        <taxon>Eukaryota</taxon>
        <taxon>Haptista</taxon>
        <taxon>Haptophyta</taxon>
        <taxon>Prymnesiophyceae</taxon>
        <taxon>Isochrysidales</taxon>
        <taxon>Noelaerhabdaceae</taxon>
        <taxon>Emiliania</taxon>
    </lineage>
</organism>
<dbReference type="GeneID" id="19046436"/>
<dbReference type="PRINTS" id="PR00843">
    <property type="entry name" value="GLHYDRLASE30"/>
</dbReference>
<proteinExistence type="inferred from homology"/>
<keyword evidence="3" id="KW-0378">Hydrolase</keyword>
<feature type="domain" description="Glycosyl hydrolase family 30 TIM-barrel" evidence="5">
    <location>
        <begin position="89"/>
        <end position="447"/>
    </location>
</feature>
<dbReference type="GO" id="GO:0004348">
    <property type="term" value="F:glucosylceramidase activity"/>
    <property type="evidence" value="ECO:0007669"/>
    <property type="project" value="InterPro"/>
</dbReference>
<evidence type="ECO:0000313" key="7">
    <source>
        <dbReference type="Proteomes" id="UP000013827"/>
    </source>
</evidence>
<dbReference type="EnsemblProtists" id="EOD18435">
    <property type="protein sequence ID" value="EOD18435"/>
    <property type="gene ID" value="EMIHUDRAFT_61724"/>
</dbReference>
<dbReference type="InterPro" id="IPR017853">
    <property type="entry name" value="GH"/>
</dbReference>
<dbReference type="Gene3D" id="3.20.20.80">
    <property type="entry name" value="Glycosidases"/>
    <property type="match status" value="1"/>
</dbReference>
<dbReference type="RefSeq" id="XP_005770864.1">
    <property type="nucleotide sequence ID" value="XM_005770807.1"/>
</dbReference>
<dbReference type="SUPFAM" id="SSF51445">
    <property type="entry name" value="(Trans)glycosidases"/>
    <property type="match status" value="1"/>
</dbReference>
<reference evidence="7" key="1">
    <citation type="journal article" date="2013" name="Nature">
        <title>Pan genome of the phytoplankton Emiliania underpins its global distribution.</title>
        <authorList>
            <person name="Read B.A."/>
            <person name="Kegel J."/>
            <person name="Klute M.J."/>
            <person name="Kuo A."/>
            <person name="Lefebvre S.C."/>
            <person name="Maumus F."/>
            <person name="Mayer C."/>
            <person name="Miller J."/>
            <person name="Monier A."/>
            <person name="Salamov A."/>
            <person name="Young J."/>
            <person name="Aguilar M."/>
            <person name="Claverie J.M."/>
            <person name="Frickenhaus S."/>
            <person name="Gonzalez K."/>
            <person name="Herman E.K."/>
            <person name="Lin Y.C."/>
            <person name="Napier J."/>
            <person name="Ogata H."/>
            <person name="Sarno A.F."/>
            <person name="Shmutz J."/>
            <person name="Schroeder D."/>
            <person name="de Vargas C."/>
            <person name="Verret F."/>
            <person name="von Dassow P."/>
            <person name="Valentin K."/>
            <person name="Van de Peer Y."/>
            <person name="Wheeler G."/>
            <person name="Dacks J.B."/>
            <person name="Delwiche C.F."/>
            <person name="Dyhrman S.T."/>
            <person name="Glockner G."/>
            <person name="John U."/>
            <person name="Richards T."/>
            <person name="Worden A.Z."/>
            <person name="Zhang X."/>
            <person name="Grigoriev I.V."/>
            <person name="Allen A.E."/>
            <person name="Bidle K."/>
            <person name="Borodovsky M."/>
            <person name="Bowler C."/>
            <person name="Brownlee C."/>
            <person name="Cock J.M."/>
            <person name="Elias M."/>
            <person name="Gladyshev V.N."/>
            <person name="Groth M."/>
            <person name="Guda C."/>
            <person name="Hadaegh A."/>
            <person name="Iglesias-Rodriguez M.D."/>
            <person name="Jenkins J."/>
            <person name="Jones B.M."/>
            <person name="Lawson T."/>
            <person name="Leese F."/>
            <person name="Lindquist E."/>
            <person name="Lobanov A."/>
            <person name="Lomsadze A."/>
            <person name="Malik S.B."/>
            <person name="Marsh M.E."/>
            <person name="Mackinder L."/>
            <person name="Mock T."/>
            <person name="Mueller-Roeber B."/>
            <person name="Pagarete A."/>
            <person name="Parker M."/>
            <person name="Probert I."/>
            <person name="Quesneville H."/>
            <person name="Raines C."/>
            <person name="Rensing S.A."/>
            <person name="Riano-Pachon D.M."/>
            <person name="Richier S."/>
            <person name="Rokitta S."/>
            <person name="Shiraiwa Y."/>
            <person name="Soanes D.M."/>
            <person name="van der Giezen M."/>
            <person name="Wahlund T.M."/>
            <person name="Williams B."/>
            <person name="Wilson W."/>
            <person name="Wolfe G."/>
            <person name="Wurch L.L."/>
        </authorList>
    </citation>
    <scope>NUCLEOTIDE SEQUENCE</scope>
</reference>
<dbReference type="InterPro" id="IPR033453">
    <property type="entry name" value="Glyco_hydro_30_TIM-barrel"/>
</dbReference>